<evidence type="ECO:0000313" key="5">
    <source>
        <dbReference type="Proteomes" id="UP000573729"/>
    </source>
</evidence>
<protein>
    <submittedName>
        <fullName evidence="4">TP901 family phage tail tape measure protein</fullName>
    </submittedName>
</protein>
<feature type="coiled-coil region" evidence="1">
    <location>
        <begin position="756"/>
        <end position="801"/>
    </location>
</feature>
<dbReference type="NCBIfam" id="TIGR01760">
    <property type="entry name" value="tape_meas_TP901"/>
    <property type="match status" value="1"/>
</dbReference>
<feature type="coiled-coil region" evidence="1">
    <location>
        <begin position="963"/>
        <end position="997"/>
    </location>
</feature>
<dbReference type="EMBL" id="JACHMD010000001">
    <property type="protein sequence ID" value="MBB4667095.1"/>
    <property type="molecule type" value="Genomic_DNA"/>
</dbReference>
<keyword evidence="1" id="KW-0175">Coiled coil</keyword>
<dbReference type="Pfam" id="PF10145">
    <property type="entry name" value="PhageMin_Tail"/>
    <property type="match status" value="1"/>
</dbReference>
<dbReference type="PANTHER" id="PTHR34491">
    <property type="entry name" value="A-TYPE INCLUSION PROTEIN, PUTATIVE-RELATED"/>
    <property type="match status" value="1"/>
</dbReference>
<keyword evidence="2" id="KW-0812">Transmembrane</keyword>
<keyword evidence="2" id="KW-1133">Transmembrane helix</keyword>
<dbReference type="PANTHER" id="PTHR34491:SF156">
    <property type="entry name" value="KINESIN MOTOR DOMAIN-CONTAINING PROTEIN"/>
    <property type="match status" value="1"/>
</dbReference>
<organism evidence="4 5">
    <name type="scientific">Microbacterium marinum</name>
    <dbReference type="NCBI Taxonomy" id="421115"/>
    <lineage>
        <taxon>Bacteria</taxon>
        <taxon>Bacillati</taxon>
        <taxon>Actinomycetota</taxon>
        <taxon>Actinomycetes</taxon>
        <taxon>Micrococcales</taxon>
        <taxon>Microbacteriaceae</taxon>
        <taxon>Microbacterium</taxon>
    </lineage>
</organism>
<evidence type="ECO:0000256" key="2">
    <source>
        <dbReference type="SAM" id="Phobius"/>
    </source>
</evidence>
<feature type="domain" description="Phage tail tape measure protein" evidence="3">
    <location>
        <begin position="346"/>
        <end position="482"/>
    </location>
</feature>
<keyword evidence="2" id="KW-0472">Membrane</keyword>
<feature type="transmembrane region" description="Helical" evidence="2">
    <location>
        <begin position="645"/>
        <end position="677"/>
    </location>
</feature>
<evidence type="ECO:0000259" key="3">
    <source>
        <dbReference type="Pfam" id="PF10145"/>
    </source>
</evidence>
<reference evidence="4 5" key="1">
    <citation type="submission" date="2020-08" db="EMBL/GenBank/DDBJ databases">
        <title>Sequencing the genomes of 1000 actinobacteria strains.</title>
        <authorList>
            <person name="Klenk H.-P."/>
        </authorList>
    </citation>
    <scope>NUCLEOTIDE SEQUENCE [LARGE SCALE GENOMIC DNA]</scope>
    <source>
        <strain evidence="4 5">DSM 24947</strain>
    </source>
</reference>
<dbReference type="RefSeq" id="WP_184217271.1">
    <property type="nucleotide sequence ID" value="NZ_JACHMD010000001.1"/>
</dbReference>
<evidence type="ECO:0000313" key="4">
    <source>
        <dbReference type="EMBL" id="MBB4667095.1"/>
    </source>
</evidence>
<dbReference type="Proteomes" id="UP000573729">
    <property type="component" value="Unassembled WGS sequence"/>
</dbReference>
<dbReference type="InterPro" id="IPR010090">
    <property type="entry name" value="Phage_tape_meas"/>
</dbReference>
<accession>A0A7W7BQT9</accession>
<name>A0A7W7BQT9_9MICO</name>
<keyword evidence="5" id="KW-1185">Reference proteome</keyword>
<comment type="caution">
    <text evidence="4">The sequence shown here is derived from an EMBL/GenBank/DDBJ whole genome shotgun (WGS) entry which is preliminary data.</text>
</comment>
<feature type="transmembrane region" description="Helical" evidence="2">
    <location>
        <begin position="728"/>
        <end position="750"/>
    </location>
</feature>
<evidence type="ECO:0000256" key="1">
    <source>
        <dbReference type="SAM" id="Coils"/>
    </source>
</evidence>
<proteinExistence type="predicted"/>
<sequence>MYDGLSQDAQMRLKIVLEGVRDLNAMVEMLGGDAPAAGRKAVTAISEINDELKKTRQAANDSGSALQKSAKEADAAWKKAVQGVKDYNAEYQRATRNKVLGISSDGERPFSSFSEAEKDRILAIDDAARADIVGAIRTERREHEELAKAVIAGEERMAAAAEKRAEAERMRARESADRGRSSYTTGDFDRDFAALSGGIDASAEAERKIALARLEAERRERELLAQEVVAGEARMAAATNKRVEAERALARESTARGRRNAGAEWDRELIGLQDEIARKTATTNENLISQRYALYDVASTAGIAGGSLVALVSAYTMLAANREAAFTDVLRTTRVDADSELAVTLRKELEELAQEIPKSFAEISDVATKAAQLDIPVEGIQEFTEATIKFSAVTGVASDTAALSFGKIGNVLGLAGEEYTQFASAVAYAGVRSAATEEQILSVANKLGPVMAQYRATADEVAGLSAAYASVGVESELSAGTTGRVWAKIQLAVDQGGTTLENFARVSGMSSEQFRSSWGESAANTFVTFVGGLQHVENYNEALRSLGIEATRDGRSLGALSAGVDKAVISMQAAREGMSNGFLDESAAQIFDTVVSKLQLVLNAFDRLAGVVGGSTLEAFGGLLDVLADTLNNLAEFGSNPVGQFFLGLGMILTGLIGVLLLFGGALAGGTAALFAIRTAITGLQATATGAQLTMLQFIGGLFGVQAAGNAAAGGMNAAAMGARALRVAMISTGIGAVVAILGTLIGAAVTAGDQEENLATSADKANQELAAQEARAAAAAEEIRKLTQELNDAVEAANAMAMGSADLEGSLFDLGQSMQQNGKQFDAYSTGGRENMRSLSSAIAAAVAIADGDAQLLANLLAGIREQLLSIGAGADAIAMVERAIEATGVAATDAIVTSNSLAVGFAHVDENARNAAKGVDELGEKVRTVSDYASDLGSIMDRAFEIRFGAQDAYDRVLDTYDKMRSEAKRAAESIDDLRAQIMQTEADLRVLQGERVGQEYFLSVATRYGDTARAAAISGDIARNSADQNSARTEIRGLNGQVAEEQDALTRSIEGNSEAARRNREALDELAQEHMEYLEALAASGASQETLEAETRRLKDEFIDFGVSMGYNADDLEQRYGPAYDDVAKIIREFPRDITVDIDGLDPAQAALNEWLEKNKDHRIDVPVNVQANKNVTAEKFTDVGQIAGNSFKTAFATAMVSGAQAGAAGASVSKNNQPSFWEQIYLNWQAGLDAAFGALGFSEGGYTGDGGKHDVAGLAHKGEYVFPQEAVRYYGVENLARAHRVALRGYSSGGLVGGPAGAFGGSLGMEGGGPLRLDASTIDALAQAMNDRPVFLMADSRVIAQLVSTGNAAYTRGS</sequence>
<gene>
    <name evidence="4" type="ORF">BKA24_001804</name>
</gene>